<dbReference type="EMBL" id="JAAALK010000080">
    <property type="protein sequence ID" value="KAG8091634.1"/>
    <property type="molecule type" value="Genomic_DNA"/>
</dbReference>
<dbReference type="Proteomes" id="UP000729402">
    <property type="component" value="Unassembled WGS sequence"/>
</dbReference>
<accession>A0A8J6BPR0</accession>
<feature type="region of interest" description="Disordered" evidence="1">
    <location>
        <begin position="49"/>
        <end position="69"/>
    </location>
</feature>
<protein>
    <submittedName>
        <fullName evidence="2">Uncharacterized protein</fullName>
    </submittedName>
</protein>
<dbReference type="AlphaFoldDB" id="A0A8J6BPR0"/>
<organism evidence="2 3">
    <name type="scientific">Zizania palustris</name>
    <name type="common">Northern wild rice</name>
    <dbReference type="NCBI Taxonomy" id="103762"/>
    <lineage>
        <taxon>Eukaryota</taxon>
        <taxon>Viridiplantae</taxon>
        <taxon>Streptophyta</taxon>
        <taxon>Embryophyta</taxon>
        <taxon>Tracheophyta</taxon>
        <taxon>Spermatophyta</taxon>
        <taxon>Magnoliopsida</taxon>
        <taxon>Liliopsida</taxon>
        <taxon>Poales</taxon>
        <taxon>Poaceae</taxon>
        <taxon>BOP clade</taxon>
        <taxon>Oryzoideae</taxon>
        <taxon>Oryzeae</taxon>
        <taxon>Zizaniinae</taxon>
        <taxon>Zizania</taxon>
    </lineage>
</organism>
<name>A0A8J6BPR0_ZIZPA</name>
<gene>
    <name evidence="2" type="ORF">GUJ93_ZPchr0012g18941</name>
</gene>
<reference evidence="2" key="1">
    <citation type="journal article" date="2021" name="bioRxiv">
        <title>Whole Genome Assembly and Annotation of Northern Wild Rice, Zizania palustris L., Supports a Whole Genome Duplication in the Zizania Genus.</title>
        <authorList>
            <person name="Haas M."/>
            <person name="Kono T."/>
            <person name="Macchietto M."/>
            <person name="Millas R."/>
            <person name="McGilp L."/>
            <person name="Shao M."/>
            <person name="Duquette J."/>
            <person name="Hirsch C.N."/>
            <person name="Kimball J."/>
        </authorList>
    </citation>
    <scope>NUCLEOTIDE SEQUENCE</scope>
    <source>
        <tissue evidence="2">Fresh leaf tissue</tissue>
    </source>
</reference>
<comment type="caution">
    <text evidence="2">The sequence shown here is derived from an EMBL/GenBank/DDBJ whole genome shotgun (WGS) entry which is preliminary data.</text>
</comment>
<sequence>MVLKRHEDVAIATAGVHLNSQDQQALLPLLLQHITQVLQFQVQWFPLDEDELPPNGGNPHPFNGDVFPGEPEWVQQWVDEQMIQGAFPAEADPEVEPQVVNIIEPVVEEGAWDDWPAQLPPAPQEAPPQ</sequence>
<evidence type="ECO:0000313" key="3">
    <source>
        <dbReference type="Proteomes" id="UP000729402"/>
    </source>
</evidence>
<evidence type="ECO:0000313" key="2">
    <source>
        <dbReference type="EMBL" id="KAG8091634.1"/>
    </source>
</evidence>
<feature type="compositionally biased region" description="Low complexity" evidence="1">
    <location>
        <begin position="53"/>
        <end position="64"/>
    </location>
</feature>
<evidence type="ECO:0000256" key="1">
    <source>
        <dbReference type="SAM" id="MobiDB-lite"/>
    </source>
</evidence>
<keyword evidence="3" id="KW-1185">Reference proteome</keyword>
<reference evidence="2" key="2">
    <citation type="submission" date="2021-02" db="EMBL/GenBank/DDBJ databases">
        <authorList>
            <person name="Kimball J.A."/>
            <person name="Haas M.W."/>
            <person name="Macchietto M."/>
            <person name="Kono T."/>
            <person name="Duquette J."/>
            <person name="Shao M."/>
        </authorList>
    </citation>
    <scope>NUCLEOTIDE SEQUENCE</scope>
    <source>
        <tissue evidence="2">Fresh leaf tissue</tissue>
    </source>
</reference>
<proteinExistence type="predicted"/>